<name>A0AAF0BQR2_9ACTN</name>
<dbReference type="InterPro" id="IPR011605">
    <property type="entry name" value="NusB_fam"/>
</dbReference>
<evidence type="ECO:0000313" key="8">
    <source>
        <dbReference type="EMBL" id="WCO65166.1"/>
    </source>
</evidence>
<organism evidence="8 9">
    <name type="scientific">Iamia majanohamensis</name>
    <dbReference type="NCBI Taxonomy" id="467976"/>
    <lineage>
        <taxon>Bacteria</taxon>
        <taxon>Bacillati</taxon>
        <taxon>Actinomycetota</taxon>
        <taxon>Acidimicrobiia</taxon>
        <taxon>Acidimicrobiales</taxon>
        <taxon>Iamiaceae</taxon>
        <taxon>Iamia</taxon>
    </lineage>
</organism>
<evidence type="ECO:0000313" key="9">
    <source>
        <dbReference type="Proteomes" id="UP001216390"/>
    </source>
</evidence>
<evidence type="ECO:0000256" key="2">
    <source>
        <dbReference type="ARBA" id="ARBA00022814"/>
    </source>
</evidence>
<dbReference type="PANTHER" id="PTHR11078">
    <property type="entry name" value="N UTILIZATION SUBSTANCE PROTEIN B-RELATED"/>
    <property type="match status" value="1"/>
</dbReference>
<evidence type="ECO:0000256" key="3">
    <source>
        <dbReference type="ARBA" id="ARBA00022884"/>
    </source>
</evidence>
<dbReference type="InterPro" id="IPR035926">
    <property type="entry name" value="NusB-like_sf"/>
</dbReference>
<keyword evidence="5 6" id="KW-0804">Transcription</keyword>
<dbReference type="PANTHER" id="PTHR11078:SF3">
    <property type="entry name" value="ANTITERMINATION NUSB DOMAIN-CONTAINING PROTEIN"/>
    <property type="match status" value="1"/>
</dbReference>
<dbReference type="Proteomes" id="UP001216390">
    <property type="component" value="Chromosome"/>
</dbReference>
<comment type="function">
    <text evidence="6">Involved in transcription antitermination. Required for transcription of ribosomal RNA (rRNA) genes. Binds specifically to the boxA antiterminator sequence of the ribosomal RNA (rrn) operons.</text>
</comment>
<dbReference type="CDD" id="cd00619">
    <property type="entry name" value="Terminator_NusB"/>
    <property type="match status" value="1"/>
</dbReference>
<comment type="similarity">
    <text evidence="1 6">Belongs to the NusB family.</text>
</comment>
<dbReference type="SUPFAM" id="SSF48013">
    <property type="entry name" value="NusB-like"/>
    <property type="match status" value="1"/>
</dbReference>
<dbReference type="GO" id="GO:0005829">
    <property type="term" value="C:cytosol"/>
    <property type="evidence" value="ECO:0007669"/>
    <property type="project" value="TreeGrafter"/>
</dbReference>
<evidence type="ECO:0000256" key="1">
    <source>
        <dbReference type="ARBA" id="ARBA00005952"/>
    </source>
</evidence>
<keyword evidence="9" id="KW-1185">Reference proteome</keyword>
<keyword evidence="4 6" id="KW-0805">Transcription regulation</keyword>
<dbReference type="Pfam" id="PF01029">
    <property type="entry name" value="NusB"/>
    <property type="match status" value="1"/>
</dbReference>
<dbReference type="RefSeq" id="WP_272734691.1">
    <property type="nucleotide sequence ID" value="NZ_CP116942.1"/>
</dbReference>
<dbReference type="EMBL" id="CP116942">
    <property type="protein sequence ID" value="WCO65166.1"/>
    <property type="molecule type" value="Genomic_DNA"/>
</dbReference>
<reference evidence="8" key="1">
    <citation type="submission" date="2023-01" db="EMBL/GenBank/DDBJ databases">
        <title>The diversity of Class Acidimicrobiia in South China Sea sediment environments and the proposal of Iamia marina sp. nov., a novel species of the genus Iamia.</title>
        <authorList>
            <person name="He Y."/>
            <person name="Tian X."/>
        </authorList>
    </citation>
    <scope>NUCLEOTIDE SEQUENCE</scope>
    <source>
        <strain evidence="8">DSM 19957</strain>
    </source>
</reference>
<evidence type="ECO:0000256" key="4">
    <source>
        <dbReference type="ARBA" id="ARBA00023015"/>
    </source>
</evidence>
<keyword evidence="3 6" id="KW-0694">RNA-binding</keyword>
<dbReference type="AlphaFoldDB" id="A0AAF0BQR2"/>
<proteinExistence type="inferred from homology"/>
<dbReference type="HAMAP" id="MF_00073">
    <property type="entry name" value="NusB"/>
    <property type="match status" value="1"/>
</dbReference>
<dbReference type="NCBIfam" id="TIGR01951">
    <property type="entry name" value="nusB"/>
    <property type="match status" value="1"/>
</dbReference>
<evidence type="ECO:0000256" key="5">
    <source>
        <dbReference type="ARBA" id="ARBA00023163"/>
    </source>
</evidence>
<dbReference type="GO" id="GO:0006353">
    <property type="term" value="P:DNA-templated transcription termination"/>
    <property type="evidence" value="ECO:0007669"/>
    <property type="project" value="UniProtKB-UniRule"/>
</dbReference>
<accession>A0AAF0BQR2</accession>
<dbReference type="GO" id="GO:0031564">
    <property type="term" value="P:transcription antitermination"/>
    <property type="evidence" value="ECO:0007669"/>
    <property type="project" value="UniProtKB-KW"/>
</dbReference>
<protein>
    <recommendedName>
        <fullName evidence="6">Transcription antitermination protein NusB</fullName>
    </recommendedName>
    <alternativeName>
        <fullName evidence="6">Antitermination factor NusB</fullName>
    </alternativeName>
</protein>
<evidence type="ECO:0000259" key="7">
    <source>
        <dbReference type="Pfam" id="PF01029"/>
    </source>
</evidence>
<keyword evidence="2 6" id="KW-0889">Transcription antitermination</keyword>
<sequence length="142" mass="15397">MPDRPGGVGSRREARERALALLYEAETKDESGVEVLAAQPVAVEDHAADVVRGVTEHRDDLDATIGRHARGWTVERMPAVDRTVLRMAAYELLHRPDVPRNVAINEAVELAKRYSTDDSGRFVNGVLSAIASEAAARPEGSA</sequence>
<dbReference type="InterPro" id="IPR006027">
    <property type="entry name" value="NusB_RsmB_TIM44"/>
</dbReference>
<feature type="domain" description="NusB/RsmB/TIM44" evidence="7">
    <location>
        <begin position="12"/>
        <end position="131"/>
    </location>
</feature>
<dbReference type="GO" id="GO:0003723">
    <property type="term" value="F:RNA binding"/>
    <property type="evidence" value="ECO:0007669"/>
    <property type="project" value="UniProtKB-UniRule"/>
</dbReference>
<dbReference type="KEGG" id="ima:PO878_11720"/>
<dbReference type="Gene3D" id="1.10.940.10">
    <property type="entry name" value="NusB-like"/>
    <property type="match status" value="1"/>
</dbReference>
<evidence type="ECO:0000256" key="6">
    <source>
        <dbReference type="HAMAP-Rule" id="MF_00073"/>
    </source>
</evidence>
<gene>
    <name evidence="6 8" type="primary">nusB</name>
    <name evidence="8" type="ORF">PO878_11720</name>
</gene>